<evidence type="ECO:0000256" key="1">
    <source>
        <dbReference type="SAM" id="MobiDB-lite"/>
    </source>
</evidence>
<feature type="region of interest" description="Disordered" evidence="1">
    <location>
        <begin position="528"/>
        <end position="553"/>
    </location>
</feature>
<organism evidence="2">
    <name type="scientific">viral metagenome</name>
    <dbReference type="NCBI Taxonomy" id="1070528"/>
    <lineage>
        <taxon>unclassified sequences</taxon>
        <taxon>metagenomes</taxon>
        <taxon>organismal metagenomes</taxon>
    </lineage>
</organism>
<proteinExistence type="predicted"/>
<accession>A0A6C0D5L3</accession>
<dbReference type="EMBL" id="MN739537">
    <property type="protein sequence ID" value="QHT11743.1"/>
    <property type="molecule type" value="Genomic_DNA"/>
</dbReference>
<evidence type="ECO:0000313" key="2">
    <source>
        <dbReference type="EMBL" id="QHT11743.1"/>
    </source>
</evidence>
<sequence length="553" mass="63292">MEKSPKSPKSPRKQVATYIINAHGTILSSQFGDSDSALITRKYHAINIPKNVELYTFANLGNCISSYDEEAEFLCDIYPEKYKSRLRKSINPAFKFSHQHGKTNKFPELFLTPEQESPVEFYSGILHCIPEALRTPGSPGKEIIYNMDAKNTKNCECSSILLKEQAEAYDCDTKYSNYYKEQLRGYKYNPAINTNINSCGPILMSEAVKVIQTHCNTYYNSNCVIQIYVIACLAEQNLHTLVRGIRDAYRNAEQRIKHGETKLVSTIETIPQFCLAKNSPQFCVAEKPPTQVSSDTTALNRLIGTIVKPRPNSIEPISVELIKDDLLLSLLGTSSEKDAKEKQKDINTKEHYYEAMTHNTFAKVDKQNVVESLNDFKATPLTNPLYDTHIFMYNAKVFKIKTFKGAYMEFSQAYHDKVSGTFEERSKKLEEKYRTLTKNKLHNHVQQALDKFRIKYDYTDDDLYSDKGVITPTPNELDILPKTNEINLALPFNITTTSEYLPTNIGEIIYTQLLKLIALEKAKKLGQGRRVKKTLRKRRKPPYANKKSKRRTN</sequence>
<reference evidence="2" key="1">
    <citation type="journal article" date="2020" name="Nature">
        <title>Giant virus diversity and host interactions through global metagenomics.</title>
        <authorList>
            <person name="Schulz F."/>
            <person name="Roux S."/>
            <person name="Paez-Espino D."/>
            <person name="Jungbluth S."/>
            <person name="Walsh D.A."/>
            <person name="Denef V.J."/>
            <person name="McMahon K.D."/>
            <person name="Konstantinidis K.T."/>
            <person name="Eloe-Fadrosh E.A."/>
            <person name="Kyrpides N.C."/>
            <person name="Woyke T."/>
        </authorList>
    </citation>
    <scope>NUCLEOTIDE SEQUENCE</scope>
    <source>
        <strain evidence="2">GVMAG-M-3300023174-116</strain>
    </source>
</reference>
<protein>
    <submittedName>
        <fullName evidence="2">Uncharacterized protein</fullName>
    </submittedName>
</protein>
<name>A0A6C0D5L3_9ZZZZ</name>
<dbReference type="AlphaFoldDB" id="A0A6C0D5L3"/>